<dbReference type="EMBL" id="CAJPEV010002964">
    <property type="protein sequence ID" value="CAG0898546.1"/>
    <property type="molecule type" value="Genomic_DNA"/>
</dbReference>
<dbReference type="CDD" id="cd00063">
    <property type="entry name" value="FN3"/>
    <property type="match status" value="1"/>
</dbReference>
<dbReference type="Pfam" id="PF00041">
    <property type="entry name" value="fn3"/>
    <property type="match status" value="1"/>
</dbReference>
<dbReference type="SMART" id="SM00060">
    <property type="entry name" value="FN3"/>
    <property type="match status" value="1"/>
</dbReference>
<dbReference type="Proteomes" id="UP000677054">
    <property type="component" value="Unassembled WGS sequence"/>
</dbReference>
<sequence length="238" mass="26965">ANKSQNHLKFVVTEESLGNKSHDIILYEAGVPTPFVPPGKPQGLKVLAVKHDTMKLSWEPPTYGMESVEAYLVSFRPFGCQEKWHEHKVNEKKEDTLITGLTPKTKYEWKELYVKVVKWRQLTPRYDIFNIKVRSICSVGESEDSEMNGPIQTEDFQPIRLAEKLLQQSELIEADHLGDRETSTSVDPLETVALYKLPLRETKDQATNKVMKYAVGEPVFPPKPERTILVVGATGSGK</sequence>
<accession>A0A7R9FQ39</accession>
<proteinExistence type="predicted"/>
<reference evidence="3" key="1">
    <citation type="submission" date="2020-11" db="EMBL/GenBank/DDBJ databases">
        <authorList>
            <person name="Tran Van P."/>
        </authorList>
    </citation>
    <scope>NUCLEOTIDE SEQUENCE</scope>
</reference>
<dbReference type="InterPro" id="IPR036116">
    <property type="entry name" value="FN3_sf"/>
</dbReference>
<dbReference type="Gene3D" id="2.60.40.10">
    <property type="entry name" value="Immunoglobulins"/>
    <property type="match status" value="1"/>
</dbReference>
<feature type="non-terminal residue" evidence="3">
    <location>
        <position position="238"/>
    </location>
</feature>
<keyword evidence="1" id="KW-0677">Repeat</keyword>
<gene>
    <name evidence="3" type="ORF">DSTB1V02_LOCUS10386</name>
</gene>
<dbReference type="PANTHER" id="PTHR13817:SF166">
    <property type="entry name" value="NEURONAL IGCAM-RELATED"/>
    <property type="match status" value="1"/>
</dbReference>
<protein>
    <recommendedName>
        <fullName evidence="2">Fibronectin type-III domain-containing protein</fullName>
    </recommendedName>
</protein>
<keyword evidence="4" id="KW-1185">Reference proteome</keyword>
<dbReference type="PANTHER" id="PTHR13817">
    <property type="entry name" value="TITIN"/>
    <property type="match status" value="1"/>
</dbReference>
<dbReference type="InterPro" id="IPR050964">
    <property type="entry name" value="Striated_Muscle_Regulatory"/>
</dbReference>
<evidence type="ECO:0000313" key="4">
    <source>
        <dbReference type="Proteomes" id="UP000677054"/>
    </source>
</evidence>
<dbReference type="PROSITE" id="PS50853">
    <property type="entry name" value="FN3"/>
    <property type="match status" value="1"/>
</dbReference>
<dbReference type="AlphaFoldDB" id="A0A7R9FQ39"/>
<feature type="domain" description="Fibronectin type-III" evidence="2">
    <location>
        <begin position="37"/>
        <end position="136"/>
    </location>
</feature>
<dbReference type="EMBL" id="LR902481">
    <property type="protein sequence ID" value="CAD7250615.1"/>
    <property type="molecule type" value="Genomic_DNA"/>
</dbReference>
<evidence type="ECO:0000259" key="2">
    <source>
        <dbReference type="PROSITE" id="PS50853"/>
    </source>
</evidence>
<dbReference type="OrthoDB" id="2386367at2759"/>
<evidence type="ECO:0000256" key="1">
    <source>
        <dbReference type="ARBA" id="ARBA00022737"/>
    </source>
</evidence>
<evidence type="ECO:0000313" key="3">
    <source>
        <dbReference type="EMBL" id="CAD7250615.1"/>
    </source>
</evidence>
<dbReference type="InterPro" id="IPR003961">
    <property type="entry name" value="FN3_dom"/>
</dbReference>
<organism evidence="3">
    <name type="scientific">Darwinula stevensoni</name>
    <dbReference type="NCBI Taxonomy" id="69355"/>
    <lineage>
        <taxon>Eukaryota</taxon>
        <taxon>Metazoa</taxon>
        <taxon>Ecdysozoa</taxon>
        <taxon>Arthropoda</taxon>
        <taxon>Crustacea</taxon>
        <taxon>Oligostraca</taxon>
        <taxon>Ostracoda</taxon>
        <taxon>Podocopa</taxon>
        <taxon>Podocopida</taxon>
        <taxon>Darwinulocopina</taxon>
        <taxon>Darwinuloidea</taxon>
        <taxon>Darwinulidae</taxon>
        <taxon>Darwinula</taxon>
    </lineage>
</organism>
<name>A0A7R9FQ39_9CRUS</name>
<dbReference type="InterPro" id="IPR013783">
    <property type="entry name" value="Ig-like_fold"/>
</dbReference>
<dbReference type="SUPFAM" id="SSF49265">
    <property type="entry name" value="Fibronectin type III"/>
    <property type="match status" value="1"/>
</dbReference>